<sequence length="52" mass="6005">MKKKICYCFNYSEADIRDDVQRNNGRSAILEKIVAEKQKGSCQCPDMHPEGR</sequence>
<dbReference type="Proteomes" id="UP000184171">
    <property type="component" value="Unassembled WGS sequence"/>
</dbReference>
<dbReference type="EMBL" id="FQZT01000007">
    <property type="protein sequence ID" value="SHJ37212.1"/>
    <property type="molecule type" value="Genomic_DNA"/>
</dbReference>
<accession>A0A1M6IRY7</accession>
<gene>
    <name evidence="1" type="ORF">SAMN02745165_02221</name>
</gene>
<organism evidence="1 2">
    <name type="scientific">Malonomonas rubra DSM 5091</name>
    <dbReference type="NCBI Taxonomy" id="1122189"/>
    <lineage>
        <taxon>Bacteria</taxon>
        <taxon>Pseudomonadati</taxon>
        <taxon>Thermodesulfobacteriota</taxon>
        <taxon>Desulfuromonadia</taxon>
        <taxon>Desulfuromonadales</taxon>
        <taxon>Geopsychrobacteraceae</taxon>
        <taxon>Malonomonas</taxon>
    </lineage>
</organism>
<evidence type="ECO:0000313" key="2">
    <source>
        <dbReference type="Proteomes" id="UP000184171"/>
    </source>
</evidence>
<evidence type="ECO:0000313" key="1">
    <source>
        <dbReference type="EMBL" id="SHJ37212.1"/>
    </source>
</evidence>
<reference evidence="1 2" key="1">
    <citation type="submission" date="2016-11" db="EMBL/GenBank/DDBJ databases">
        <authorList>
            <person name="Jaros S."/>
            <person name="Januszkiewicz K."/>
            <person name="Wedrychowicz H."/>
        </authorList>
    </citation>
    <scope>NUCLEOTIDE SEQUENCE [LARGE SCALE GENOMIC DNA]</scope>
    <source>
        <strain evidence="1 2">DSM 5091</strain>
    </source>
</reference>
<dbReference type="AlphaFoldDB" id="A0A1M6IRY7"/>
<keyword evidence="2" id="KW-1185">Reference proteome</keyword>
<evidence type="ECO:0008006" key="3">
    <source>
        <dbReference type="Google" id="ProtNLM"/>
    </source>
</evidence>
<dbReference type="STRING" id="1122189.SAMN02745165_02221"/>
<dbReference type="Gene3D" id="1.10.10.1100">
    <property type="entry name" value="BFD-like [2Fe-2S]-binding domain"/>
    <property type="match status" value="1"/>
</dbReference>
<protein>
    <recommendedName>
        <fullName evidence="3">BFD-like [2Fe-2S] binding domain-containing protein</fullName>
    </recommendedName>
</protein>
<dbReference type="InterPro" id="IPR041854">
    <property type="entry name" value="BFD-like_2Fe2S-bd_dom_sf"/>
</dbReference>
<dbReference type="RefSeq" id="WP_072908796.1">
    <property type="nucleotide sequence ID" value="NZ_FQZT01000007.1"/>
</dbReference>
<dbReference type="OrthoDB" id="9805137at2"/>
<name>A0A1M6IRY7_MALRU</name>
<proteinExistence type="predicted"/>